<dbReference type="EMBL" id="CP104694">
    <property type="protein sequence ID" value="UXI68666.1"/>
    <property type="molecule type" value="Genomic_DNA"/>
</dbReference>
<keyword evidence="1 10" id="KW-0540">Nuclease</keyword>
<keyword evidence="14" id="KW-1185">Reference proteome</keyword>
<evidence type="ECO:0000256" key="2">
    <source>
        <dbReference type="ARBA" id="ARBA00022741"/>
    </source>
</evidence>
<evidence type="ECO:0000256" key="8">
    <source>
        <dbReference type="ARBA" id="ARBA00023125"/>
    </source>
</evidence>
<dbReference type="Pfam" id="PF17946">
    <property type="entry name" value="RecC_C"/>
    <property type="match status" value="1"/>
</dbReference>
<reference evidence="13" key="1">
    <citation type="submission" date="2022-09" db="EMBL/GenBank/DDBJ databases">
        <title>Tahibacter sp. nov., isolated from a fresh water.</title>
        <authorList>
            <person name="Baek J.H."/>
            <person name="Lee J.K."/>
            <person name="Kim J.M."/>
            <person name="Jeon C.O."/>
        </authorList>
    </citation>
    <scope>NUCLEOTIDE SEQUENCE</scope>
    <source>
        <strain evidence="13">W38</strain>
    </source>
</reference>
<evidence type="ECO:0000313" key="14">
    <source>
        <dbReference type="Proteomes" id="UP001064632"/>
    </source>
</evidence>
<evidence type="ECO:0000256" key="11">
    <source>
        <dbReference type="SAM" id="Coils"/>
    </source>
</evidence>
<dbReference type="InterPro" id="IPR013986">
    <property type="entry name" value="DExx_box_DNA_helicase_dom_sf"/>
</dbReference>
<dbReference type="PANTHER" id="PTHR30591:SF1">
    <property type="entry name" value="RECBCD ENZYME SUBUNIT RECC"/>
    <property type="match status" value="1"/>
</dbReference>
<keyword evidence="7 10" id="KW-0067">ATP-binding</keyword>
<keyword evidence="5 10" id="KW-0347">Helicase</keyword>
<dbReference type="InterPro" id="IPR006697">
    <property type="entry name" value="RecC"/>
</dbReference>
<evidence type="ECO:0000256" key="4">
    <source>
        <dbReference type="ARBA" id="ARBA00022801"/>
    </source>
</evidence>
<sequence>MAGRKRRVYPIAGLMLRMSISLGKCARADSPGTSRFLAIGPSGRCRVGPAPKALSFGAGRFGPRKLCRPGETMTEPSDAILPGLMVLHGNRLEDLRDVLSLWLRREPLRPLENEVVLVQSNGIAQWFKAALARDVTDGGMGIAAAIDVQLPGRFVWSAYRAVLGAGLPEHSEFDKERLVWRLLRLIGAHLHKPVYETLRRYLADDTDLTKRYQLAGRIADLFDQYQVYRADWLVDWGAGHDLLRDDRGRPQKIPELQRWQPALWRSVLADVGGKAATLHRGALHQRFVDAVQSLPERPAALPRRVTVFGISSLPQQVLATLAALARFTQVLVVVANPCRYYWADIVDQREWVAGERRRQVIKPGRPATLDPSQLHLHSHSLLAAWGKHGRDYLRLLDRLDTPEHYRERFSAWGQKIDLFGDTPGRTVLEQVQQGILDLTPSPTVATDKTAILRGDDSITFHVAHSAQREVEILHDALLARMQAAADAGTPLHPRDIMVMVPDIATYASAIRAVFGRHAASDPRHIPFTVADQQSRGSSPALIALERLLSLPDLRLGATELCDLLDVPALRRRFGLDDEALPTLRRWIHEAGIRWGLDATQRESLGLPARGENTWQFGLRRMLLGYAVGDADIGLAIDPYAEIGGLQAPLVGILADLVNTLRHYWQLLRREATPAEWAVSLHGLLRDFFDPREDEELLELERLQDSLDAWQEATAAAALEQALPLAVVRESWLSALDERGLSQRFLGGGVVFATLMPMRAIPFRVIALLGMNDGDYPRQRQPSDFDLMGDARLYRPGDRSRREDDRYLFLEALLSSREALHLSWVGRSVRDNSERPPSVLVGQLRDHLVSGWYCDGHAPDASDAGAQVLAALTVEHPLQPFSVRYFDGSDSRLFTYAAEWRQAHSATQHPAGDLLPEWVPEASLTLTTLGAFLRRPVRQFFQQRLKVYFETPVDIADDNEPFALDALDDHRLAAHLVGAALQAPDEASGDAAIRRESDRLRANGILPLAAFGELALAVPLQRAGGVHARFRAALARWPVPQPRRELTIPCGDLLIEDWVSDLRSDVTGETVRVVCLIADLCDRSRQPRYANLAQAWTTHLVAHAAGLAFTSQLVAPDRSACLEPLPQAVAQALLNDLLAAMRLGMRAPLPLACKTAFAWLAAAAKGEGDAAVAAALRYNRSSYDGSRGECEEDPYLARSFPEFEALLRQGFEAWLGIYRPLFERLQWAEVA</sequence>
<feature type="domain" description="RecC C-terminal" evidence="12">
    <location>
        <begin position="921"/>
        <end position="1162"/>
    </location>
</feature>
<proteinExistence type="inferred from homology"/>
<keyword evidence="3 10" id="KW-0227">DNA damage</keyword>
<evidence type="ECO:0000256" key="5">
    <source>
        <dbReference type="ARBA" id="ARBA00022806"/>
    </source>
</evidence>
<dbReference type="Gene3D" id="3.40.50.10930">
    <property type="match status" value="1"/>
</dbReference>
<feature type="coiled-coil region" evidence="11">
    <location>
        <begin position="692"/>
        <end position="719"/>
    </location>
</feature>
<dbReference type="Pfam" id="PF04257">
    <property type="entry name" value="Exonuc_V_gamma"/>
    <property type="match status" value="1"/>
</dbReference>
<comment type="miscellaneous">
    <text evidence="10">In the RecBCD complex, RecB has a slow 3'-5' helicase, an exonuclease activity and loads RecA onto ssDNA, RecD has a fast 5'-3' helicase activity, while RecC stimulates the ATPase and processivity of the RecB helicase and contributes to recognition of the Chi site.</text>
</comment>
<dbReference type="PIRSF" id="PIRSF000980">
    <property type="entry name" value="RecC"/>
    <property type="match status" value="1"/>
</dbReference>
<evidence type="ECO:0000256" key="1">
    <source>
        <dbReference type="ARBA" id="ARBA00022722"/>
    </source>
</evidence>
<keyword evidence="9 10" id="KW-0234">DNA repair</keyword>
<dbReference type="HAMAP" id="MF_01486">
    <property type="entry name" value="RecC"/>
    <property type="match status" value="1"/>
</dbReference>
<dbReference type="SUPFAM" id="SSF52980">
    <property type="entry name" value="Restriction endonuclease-like"/>
    <property type="match status" value="1"/>
</dbReference>
<dbReference type="Gene3D" id="1.10.10.160">
    <property type="match status" value="1"/>
</dbReference>
<keyword evidence="4 10" id="KW-0378">Hydrolase</keyword>
<protein>
    <recommendedName>
        <fullName evidence="10">RecBCD enzyme subunit RecC</fullName>
    </recommendedName>
    <alternativeName>
        <fullName evidence="10">Exonuclease V subunit RecC</fullName>
        <shortName evidence="10">ExoV subunit RecC</shortName>
    </alternativeName>
    <alternativeName>
        <fullName evidence="10">Helicase/nuclease RecBCD subunit RecC</fullName>
    </alternativeName>
</protein>
<evidence type="ECO:0000259" key="12">
    <source>
        <dbReference type="Pfam" id="PF17946"/>
    </source>
</evidence>
<dbReference type="InterPro" id="IPR027417">
    <property type="entry name" value="P-loop_NTPase"/>
</dbReference>
<dbReference type="Gene3D" id="3.40.50.300">
    <property type="entry name" value="P-loop containing nucleotide triphosphate hydrolases"/>
    <property type="match status" value="2"/>
</dbReference>
<keyword evidence="8 10" id="KW-0238">DNA-binding</keyword>
<dbReference type="SUPFAM" id="SSF52540">
    <property type="entry name" value="P-loop containing nucleoside triphosphate hydrolases"/>
    <property type="match status" value="2"/>
</dbReference>
<accession>A0ABY6BJ72</accession>
<name>A0ABY6BJ72_9GAMM</name>
<comment type="similarity">
    <text evidence="10">Belongs to the RecC family.</text>
</comment>
<evidence type="ECO:0000256" key="3">
    <source>
        <dbReference type="ARBA" id="ARBA00022763"/>
    </source>
</evidence>
<evidence type="ECO:0000256" key="10">
    <source>
        <dbReference type="HAMAP-Rule" id="MF_01486"/>
    </source>
</evidence>
<evidence type="ECO:0000256" key="7">
    <source>
        <dbReference type="ARBA" id="ARBA00022840"/>
    </source>
</evidence>
<comment type="function">
    <text evidence="10">A helicase/nuclease that prepares dsDNA breaks (DSB) for recombinational DNA repair. Binds to DSBs and unwinds DNA via a highly rapid and processive ATP-dependent bidirectional helicase activity. Unwinds dsDNA until it encounters a Chi (crossover hotspot instigator) sequence from the 3' direction. Cuts ssDNA a few nucleotides 3' to the Chi site. The properties and activities of the enzyme are changed at Chi. The Chi-altered holoenzyme produces a long 3'-ssDNA overhang and facilitates RecA-binding to the ssDNA for homologous DNA recombination and repair. Holoenzyme degrades any linearized DNA that is unable to undergo homologous recombination. In the holoenzyme this subunit recognizes the wild-type Chi sequence, and when added to isolated RecB increases its ATP-dependent helicase processivity.</text>
</comment>
<dbReference type="InterPro" id="IPR041500">
    <property type="entry name" value="RecC_C"/>
</dbReference>
<dbReference type="InterPro" id="IPR011335">
    <property type="entry name" value="Restrct_endonuc-II-like"/>
</dbReference>
<dbReference type="RefSeq" id="WP_261695625.1">
    <property type="nucleotide sequence ID" value="NZ_CP104694.1"/>
</dbReference>
<evidence type="ECO:0000256" key="6">
    <source>
        <dbReference type="ARBA" id="ARBA00022839"/>
    </source>
</evidence>
<evidence type="ECO:0000313" key="13">
    <source>
        <dbReference type="EMBL" id="UXI68666.1"/>
    </source>
</evidence>
<keyword evidence="11" id="KW-0175">Coiled coil</keyword>
<gene>
    <name evidence="10 13" type="primary">recC</name>
    <name evidence="13" type="ORF">N4264_03165</name>
</gene>
<keyword evidence="6 10" id="KW-0269">Exonuclease</keyword>
<dbReference type="Proteomes" id="UP001064632">
    <property type="component" value="Chromosome"/>
</dbReference>
<evidence type="ECO:0000256" key="9">
    <source>
        <dbReference type="ARBA" id="ARBA00023204"/>
    </source>
</evidence>
<organism evidence="13 14">
    <name type="scientific">Tahibacter amnicola</name>
    <dbReference type="NCBI Taxonomy" id="2976241"/>
    <lineage>
        <taxon>Bacteria</taxon>
        <taxon>Pseudomonadati</taxon>
        <taxon>Pseudomonadota</taxon>
        <taxon>Gammaproteobacteria</taxon>
        <taxon>Lysobacterales</taxon>
        <taxon>Rhodanobacteraceae</taxon>
        <taxon>Tahibacter</taxon>
    </lineage>
</organism>
<keyword evidence="2 10" id="KW-0547">Nucleotide-binding</keyword>
<comment type="subunit">
    <text evidence="10">Heterotrimer of RecB, RecC and RecD. All subunits contribute to DNA-binding.</text>
</comment>
<dbReference type="GO" id="GO:0008854">
    <property type="term" value="F:exodeoxyribonuclease V activity"/>
    <property type="evidence" value="ECO:0007669"/>
    <property type="project" value="UniProtKB-EC"/>
</dbReference>
<dbReference type="NCBIfam" id="TIGR01450">
    <property type="entry name" value="recC"/>
    <property type="match status" value="1"/>
</dbReference>
<dbReference type="PANTHER" id="PTHR30591">
    <property type="entry name" value="RECBCD ENZYME SUBUNIT RECC"/>
    <property type="match status" value="1"/>
</dbReference>
<dbReference type="Gene3D" id="1.10.10.990">
    <property type="match status" value="1"/>
</dbReference>